<dbReference type="CDD" id="cd20185">
    <property type="entry name" value="M34_PABD"/>
    <property type="match status" value="1"/>
</dbReference>
<feature type="domain" description="ATLF-like" evidence="5">
    <location>
        <begin position="499"/>
        <end position="693"/>
    </location>
</feature>
<dbReference type="KEGG" id="bcx:BCA_A0147"/>
<feature type="signal peptide" evidence="4">
    <location>
        <begin position="1"/>
        <end position="21"/>
    </location>
</feature>
<evidence type="ECO:0000313" key="6">
    <source>
        <dbReference type="EMBL" id="ACO25661.1"/>
    </source>
</evidence>
<dbReference type="SUPFAM" id="SSF56399">
    <property type="entry name" value="ADP-ribosylation"/>
    <property type="match status" value="1"/>
</dbReference>
<proteinExistence type="predicted"/>
<gene>
    <name evidence="6" type="ordered locus">BCA_A0147</name>
</gene>
<dbReference type="InterPro" id="IPR047568">
    <property type="entry name" value="ATLF-like_dom"/>
</dbReference>
<name>A0A125Y9S1_BACC3</name>
<feature type="chain" id="PRO_5039528246" evidence="4">
    <location>
        <begin position="22"/>
        <end position="700"/>
    </location>
</feature>
<dbReference type="RefSeq" id="WP_000694324.1">
    <property type="nucleotide sequence ID" value="NZ_CP009317.1"/>
</dbReference>
<evidence type="ECO:0000256" key="1">
    <source>
        <dbReference type="ARBA" id="ARBA00004613"/>
    </source>
</evidence>
<dbReference type="Pfam" id="PF07737">
    <property type="entry name" value="ATLF"/>
    <property type="match status" value="2"/>
</dbReference>
<dbReference type="Proteomes" id="UP000002210">
    <property type="component" value="Plasmid p03BB102_179"/>
</dbReference>
<feature type="domain" description="ATLF-like" evidence="5">
    <location>
        <begin position="67"/>
        <end position="274"/>
    </location>
</feature>
<dbReference type="InterPro" id="IPR014781">
    <property type="entry name" value="Anthrax_toxin_lethal/edema_N/C"/>
</dbReference>
<dbReference type="CDD" id="cd20493">
    <property type="entry name" value="M34_ATLF_C-like"/>
    <property type="match status" value="1"/>
</dbReference>
<keyword evidence="6" id="KW-0614">Plasmid</keyword>
<organism evidence="6 7">
    <name type="scientific">Bacillus cereus (strain 03BB102)</name>
    <dbReference type="NCBI Taxonomy" id="572264"/>
    <lineage>
        <taxon>Bacteria</taxon>
        <taxon>Bacillati</taxon>
        <taxon>Bacillota</taxon>
        <taxon>Bacilli</taxon>
        <taxon>Bacillales</taxon>
        <taxon>Bacillaceae</taxon>
        <taxon>Bacillus</taxon>
        <taxon>Bacillus cereus group</taxon>
    </lineage>
</organism>
<dbReference type="InterPro" id="IPR003541">
    <property type="entry name" value="Anthrax_toxin_lethal/edema"/>
</dbReference>
<sequence length="700" mass="80055">MKIKKSFVKVLSMSFLITVIATNTPIFTTFAHGAMENGDVIRKKESENGKKKKEDEKREKIQEERKKEITKHIVKAELKNEDVLKKDAVESLLRKLPVNVLELYHRIDGKIIIVDEVNKKNELPETKQVENIDGETVELNQHYVYGEEGDSPRLVIKASEDYEYNQKQVLNVYYEIGKLLSKIILNKIIQPDNGFVDALNMIKKSPDTDGQDLLFSSAAKEYSGGITTESLKQDNFEAQKIFAKSFAYYNEPHNREILQTYAEPMFNYMKNLNEDIITPILEEKRLLSQRNLGDKLKELKANITKNINYSSGDINKINDPKVQKGIEEINEMIKRPENKLEKPKTIYLYFRAQDLGYRETNNIVQINNGTINSDKIDRKKVSNVLDHFKDMKFTDFKVGHLTNSGREGQERFLVKLQLPEGTYLGDLGDGRVVLPLDYGMSIVHSKNLLNSDRPKINTDNQQEIISVVANLVKKEVIEKKITDLEASLNNEVNLKFGEVNQQSNLIKFDLDGLSISYAMKNAKKAILDLIGNRYIPRGILKDILLTLKQEGGIVITDNPINGDPSVGGNTDQINNVVKIKMAPRFLAKHSKDYDLSRTLIHELGHVLDKKILGNGEYISNDLAFREIFKEEKDKISQLNTEGGYATHNTHEFFAEVFKSMYSTDSEQHSADKYHKSIKEEAPKAVAYIKEKINQYLRSKE</sequence>
<comment type="subcellular location">
    <subcellularLocation>
        <location evidence="1">Secreted</location>
    </subcellularLocation>
</comment>
<dbReference type="PRINTS" id="PR01392">
    <property type="entry name" value="ANTHRAXTOXNA"/>
</dbReference>
<evidence type="ECO:0000256" key="4">
    <source>
        <dbReference type="SAM" id="SignalP"/>
    </source>
</evidence>
<dbReference type="AlphaFoldDB" id="A0A125Y9S1"/>
<evidence type="ECO:0000259" key="5">
    <source>
        <dbReference type="PROSITE" id="PS51995"/>
    </source>
</evidence>
<dbReference type="GO" id="GO:0005576">
    <property type="term" value="C:extracellular region"/>
    <property type="evidence" value="ECO:0007669"/>
    <property type="project" value="UniProtKB-SubCell"/>
</dbReference>
<feature type="coiled-coil region" evidence="3">
    <location>
        <begin position="43"/>
        <end position="71"/>
    </location>
</feature>
<evidence type="ECO:0000256" key="3">
    <source>
        <dbReference type="SAM" id="Coils"/>
    </source>
</evidence>
<reference evidence="6 7" key="1">
    <citation type="submission" date="2009-02" db="EMBL/GenBank/DDBJ databases">
        <title>Genome sequence of Bacillus cereus 03BB102.</title>
        <authorList>
            <person name="Dodson R.J."/>
            <person name="Jackson P."/>
            <person name="Munk A.C."/>
            <person name="Brettin T."/>
            <person name="Bruce D."/>
            <person name="Detter C."/>
            <person name="Tapia R."/>
            <person name="Han C."/>
            <person name="Sutton G."/>
            <person name="Sims D."/>
        </authorList>
    </citation>
    <scope>NUCLEOTIDE SEQUENCE [LARGE SCALE GENOMIC DNA]</scope>
    <source>
        <strain evidence="6 7">03BB102</strain>
        <plasmid evidence="7">Plasmid p03BB102_179</plasmid>
    </source>
</reference>
<dbReference type="PATRIC" id="fig|572264.18.peg.5497"/>
<dbReference type="GO" id="GO:0008237">
    <property type="term" value="F:metallopeptidase activity"/>
    <property type="evidence" value="ECO:0007669"/>
    <property type="project" value="InterPro"/>
</dbReference>
<accession>A0A125Y9S1</accession>
<keyword evidence="3" id="KW-0175">Coiled coil</keyword>
<evidence type="ECO:0000313" key="7">
    <source>
        <dbReference type="Proteomes" id="UP000002210"/>
    </source>
</evidence>
<dbReference type="EMBL" id="CP001406">
    <property type="protein sequence ID" value="ACO25661.1"/>
    <property type="molecule type" value="Genomic_DNA"/>
</dbReference>
<keyword evidence="2" id="KW-0964">Secreted</keyword>
<dbReference type="PROSITE" id="PS51995">
    <property type="entry name" value="ATLF"/>
    <property type="match status" value="2"/>
</dbReference>
<protein>
    <submittedName>
        <fullName evidence="6">Lethal factor domain protein</fullName>
    </submittedName>
</protein>
<keyword evidence="4" id="KW-0732">Signal</keyword>
<evidence type="ECO:0000256" key="2">
    <source>
        <dbReference type="ARBA" id="ARBA00022525"/>
    </source>
</evidence>
<dbReference type="Gene3D" id="3.40.390.10">
    <property type="entry name" value="Collagenase (Catalytic Domain)"/>
    <property type="match status" value="2"/>
</dbReference>
<dbReference type="SUPFAM" id="SSF55486">
    <property type="entry name" value="Metalloproteases ('zincins'), catalytic domain"/>
    <property type="match status" value="2"/>
</dbReference>
<dbReference type="InterPro" id="IPR024079">
    <property type="entry name" value="MetalloPept_cat_dom_sf"/>
</dbReference>
<dbReference type="GO" id="GO:0046872">
    <property type="term" value="F:metal ion binding"/>
    <property type="evidence" value="ECO:0007669"/>
    <property type="project" value="InterPro"/>
</dbReference>
<geneLocation type="plasmid" evidence="6 7">
    <name>p03BB102_179</name>
</geneLocation>